<keyword evidence="1" id="KW-0812">Transmembrane</keyword>
<keyword evidence="3" id="KW-1185">Reference proteome</keyword>
<gene>
    <name evidence="2" type="ORF">DEX24_09230</name>
</gene>
<sequence length="121" mass="13262">MANKLVLGMVVGAAVGAGISLLNKETREKTARQVTNVKTDIQYYMNTKGEVKENVGGKLSTVKGLVANIMENKEYYLEKISELKSLTPAVTAMLADTKQSFANEEQLEAEEKLKTDSVIHL</sequence>
<comment type="caution">
    <text evidence="2">The sequence shown here is derived from an EMBL/GenBank/DDBJ whole genome shotgun (WGS) entry which is preliminary data.</text>
</comment>
<protein>
    <submittedName>
        <fullName evidence="2">YtxH domain-containing protein</fullName>
    </submittedName>
</protein>
<keyword evidence="1" id="KW-1133">Transmembrane helix</keyword>
<evidence type="ECO:0000313" key="3">
    <source>
        <dbReference type="Proteomes" id="UP000245938"/>
    </source>
</evidence>
<dbReference type="OrthoDB" id="2353585at2"/>
<name>A0A2U3AL75_9BACL</name>
<feature type="transmembrane region" description="Helical" evidence="1">
    <location>
        <begin position="6"/>
        <end position="23"/>
    </location>
</feature>
<reference evidence="2 3" key="1">
    <citation type="submission" date="2018-05" db="EMBL/GenBank/DDBJ databases">
        <title>Kurthia sibirica genome sequence.</title>
        <authorList>
            <person name="Maclea K.S."/>
            <person name="Goen A.E."/>
        </authorList>
    </citation>
    <scope>NUCLEOTIDE SEQUENCE [LARGE SCALE GENOMIC DNA]</scope>
    <source>
        <strain evidence="2 3">ATCC 49154</strain>
    </source>
</reference>
<organism evidence="2 3">
    <name type="scientific">Kurthia sibirica</name>
    <dbReference type="NCBI Taxonomy" id="202750"/>
    <lineage>
        <taxon>Bacteria</taxon>
        <taxon>Bacillati</taxon>
        <taxon>Bacillota</taxon>
        <taxon>Bacilli</taxon>
        <taxon>Bacillales</taxon>
        <taxon>Caryophanaceae</taxon>
        <taxon>Kurthia</taxon>
    </lineage>
</organism>
<evidence type="ECO:0000313" key="2">
    <source>
        <dbReference type="EMBL" id="PWI25293.1"/>
    </source>
</evidence>
<keyword evidence="1" id="KW-0472">Membrane</keyword>
<evidence type="ECO:0000256" key="1">
    <source>
        <dbReference type="SAM" id="Phobius"/>
    </source>
</evidence>
<accession>A0A2U3AL75</accession>
<proteinExistence type="predicted"/>
<dbReference type="RefSeq" id="WP_109306141.1">
    <property type="nucleotide sequence ID" value="NZ_BJUF01000034.1"/>
</dbReference>
<dbReference type="AlphaFoldDB" id="A0A2U3AL75"/>
<dbReference type="Proteomes" id="UP000245938">
    <property type="component" value="Unassembled WGS sequence"/>
</dbReference>
<dbReference type="EMBL" id="QFVR01000010">
    <property type="protein sequence ID" value="PWI25293.1"/>
    <property type="molecule type" value="Genomic_DNA"/>
</dbReference>